<comment type="caution">
    <text evidence="2">The sequence shown here is derived from an EMBL/GenBank/DDBJ whole genome shotgun (WGS) entry which is preliminary data.</text>
</comment>
<proteinExistence type="predicted"/>
<evidence type="ECO:0000313" key="3">
    <source>
        <dbReference type="Proteomes" id="UP001516400"/>
    </source>
</evidence>
<evidence type="ECO:0000256" key="1">
    <source>
        <dbReference type="SAM" id="MobiDB-lite"/>
    </source>
</evidence>
<name>A0ABD2P4H5_9CUCU</name>
<feature type="compositionally biased region" description="Basic and acidic residues" evidence="1">
    <location>
        <begin position="117"/>
        <end position="136"/>
    </location>
</feature>
<protein>
    <submittedName>
        <fullName evidence="2">Uncharacterized protein</fullName>
    </submittedName>
</protein>
<reference evidence="2 3" key="1">
    <citation type="journal article" date="2021" name="BMC Biol.">
        <title>Horizontally acquired antibacterial genes associated with adaptive radiation of ladybird beetles.</title>
        <authorList>
            <person name="Li H.S."/>
            <person name="Tang X.F."/>
            <person name="Huang Y.H."/>
            <person name="Xu Z.Y."/>
            <person name="Chen M.L."/>
            <person name="Du X.Y."/>
            <person name="Qiu B.Y."/>
            <person name="Chen P.T."/>
            <person name="Zhang W."/>
            <person name="Slipinski A."/>
            <person name="Escalona H.E."/>
            <person name="Waterhouse R.M."/>
            <person name="Zwick A."/>
            <person name="Pang H."/>
        </authorList>
    </citation>
    <scope>NUCLEOTIDE SEQUENCE [LARGE SCALE GENOMIC DNA]</scope>
    <source>
        <strain evidence="2">SYSU2018</strain>
    </source>
</reference>
<gene>
    <name evidence="2" type="ORF">HHI36_000186</name>
</gene>
<sequence length="145" mass="17077">MQTDYKKDKMQIYKKLVRPVSTYKKESWTLIEHDQERIRRFERKIIKRIYEAVRMVLADWRIRSNNETVDILNDLPSHDGRLQDFKENSKCEDLYHQETRNTMAQMAGSSAGGFKDNTSHRLERKGQEPHCLEANHEGGQGLLGL</sequence>
<dbReference type="EMBL" id="JABFTP020000185">
    <property type="protein sequence ID" value="KAL3285654.1"/>
    <property type="molecule type" value="Genomic_DNA"/>
</dbReference>
<organism evidence="2 3">
    <name type="scientific">Cryptolaemus montrouzieri</name>
    <dbReference type="NCBI Taxonomy" id="559131"/>
    <lineage>
        <taxon>Eukaryota</taxon>
        <taxon>Metazoa</taxon>
        <taxon>Ecdysozoa</taxon>
        <taxon>Arthropoda</taxon>
        <taxon>Hexapoda</taxon>
        <taxon>Insecta</taxon>
        <taxon>Pterygota</taxon>
        <taxon>Neoptera</taxon>
        <taxon>Endopterygota</taxon>
        <taxon>Coleoptera</taxon>
        <taxon>Polyphaga</taxon>
        <taxon>Cucujiformia</taxon>
        <taxon>Coccinelloidea</taxon>
        <taxon>Coccinellidae</taxon>
        <taxon>Scymninae</taxon>
        <taxon>Scymnini</taxon>
        <taxon>Cryptolaemus</taxon>
    </lineage>
</organism>
<feature type="region of interest" description="Disordered" evidence="1">
    <location>
        <begin position="106"/>
        <end position="145"/>
    </location>
</feature>
<accession>A0ABD2P4H5</accession>
<dbReference type="AlphaFoldDB" id="A0ABD2P4H5"/>
<evidence type="ECO:0000313" key="2">
    <source>
        <dbReference type="EMBL" id="KAL3285654.1"/>
    </source>
</evidence>
<keyword evidence="3" id="KW-1185">Reference proteome</keyword>
<dbReference type="Proteomes" id="UP001516400">
    <property type="component" value="Unassembled WGS sequence"/>
</dbReference>